<evidence type="ECO:0000256" key="1">
    <source>
        <dbReference type="ARBA" id="ARBA00004651"/>
    </source>
</evidence>
<dbReference type="AlphaFoldDB" id="A0A931CNW6"/>
<feature type="transmembrane region" description="Helical" evidence="6">
    <location>
        <begin position="124"/>
        <end position="146"/>
    </location>
</feature>
<keyword evidence="4 6" id="KW-1133">Transmembrane helix</keyword>
<dbReference type="Proteomes" id="UP000655366">
    <property type="component" value="Unassembled WGS sequence"/>
</dbReference>
<gene>
    <name evidence="7" type="ORF">IV500_08370</name>
</gene>
<keyword evidence="3 6" id="KW-0812">Transmembrane</keyword>
<comment type="subcellular location">
    <subcellularLocation>
        <location evidence="1">Cell membrane</location>
        <topology evidence="1">Multi-pass membrane protein</topology>
    </subcellularLocation>
</comment>
<feature type="transmembrane region" description="Helical" evidence="6">
    <location>
        <begin position="158"/>
        <end position="175"/>
    </location>
</feature>
<evidence type="ECO:0000313" key="7">
    <source>
        <dbReference type="EMBL" id="MBG0739401.1"/>
    </source>
</evidence>
<feature type="transmembrane region" description="Helical" evidence="6">
    <location>
        <begin position="47"/>
        <end position="69"/>
    </location>
</feature>
<sequence length="294" mass="31796">MPGLQQFFGTWAMDPWALALVLAAGGLYAFGLARVRTAGTRWPVWRVLSFYLLGLGTYSFISFGFLGAYSTDLRWAFSVRLALLLFVVPILLALGLPLGLAQAAITSPGLRRGLSTAGRWPMKFFGNAAVAPLVGLLLFSAMLTPLAGFARLSAPMEGLLTVGIPLLGLLLVLPITEAGTRTTTSLLMLQFVFAFIELLADAIPGILLRLNNAVLDGAAAVSGARPAWFPNPLRDQQLAGDWLWFICEAADLPIIILLFVRFSQTDKGESKVLDEMSDDEMDALNEAHLFRHGS</sequence>
<dbReference type="InterPro" id="IPR019108">
    <property type="entry name" value="Caa3_assmbl_CtaG-rel"/>
</dbReference>
<accession>A0A931CNW6</accession>
<feature type="transmembrane region" description="Helical" evidence="6">
    <location>
        <begin position="81"/>
        <end position="103"/>
    </location>
</feature>
<dbReference type="Pfam" id="PF09678">
    <property type="entry name" value="Caa3_CtaG"/>
    <property type="match status" value="1"/>
</dbReference>
<evidence type="ECO:0000256" key="4">
    <source>
        <dbReference type="ARBA" id="ARBA00022989"/>
    </source>
</evidence>
<organism evidence="7 8">
    <name type="scientific">Arthrobacter terrae</name>
    <dbReference type="NCBI Taxonomy" id="2935737"/>
    <lineage>
        <taxon>Bacteria</taxon>
        <taxon>Bacillati</taxon>
        <taxon>Actinomycetota</taxon>
        <taxon>Actinomycetes</taxon>
        <taxon>Micrococcales</taxon>
        <taxon>Micrococcaceae</taxon>
        <taxon>Arthrobacter</taxon>
    </lineage>
</organism>
<feature type="transmembrane region" description="Helical" evidence="6">
    <location>
        <begin position="242"/>
        <end position="262"/>
    </location>
</feature>
<feature type="transmembrane region" description="Helical" evidence="6">
    <location>
        <begin position="187"/>
        <end position="207"/>
    </location>
</feature>
<evidence type="ECO:0000256" key="5">
    <source>
        <dbReference type="ARBA" id="ARBA00023136"/>
    </source>
</evidence>
<proteinExistence type="predicted"/>
<evidence type="ECO:0000256" key="3">
    <source>
        <dbReference type="ARBA" id="ARBA00022692"/>
    </source>
</evidence>
<evidence type="ECO:0000256" key="2">
    <source>
        <dbReference type="ARBA" id="ARBA00022475"/>
    </source>
</evidence>
<comment type="caution">
    <text evidence="7">The sequence shown here is derived from an EMBL/GenBank/DDBJ whole genome shotgun (WGS) entry which is preliminary data.</text>
</comment>
<evidence type="ECO:0000313" key="8">
    <source>
        <dbReference type="Proteomes" id="UP000655366"/>
    </source>
</evidence>
<protein>
    <submittedName>
        <fullName evidence="7">Cytochrome c oxidase assembly protein</fullName>
    </submittedName>
</protein>
<feature type="transmembrane region" description="Helical" evidence="6">
    <location>
        <begin position="16"/>
        <end position="35"/>
    </location>
</feature>
<reference evidence="7 8" key="1">
    <citation type="submission" date="2020-11" db="EMBL/GenBank/DDBJ databases">
        <title>Arthrobacter antarcticus sp. nov., isolated from Antarctic Soil.</title>
        <authorList>
            <person name="Li J."/>
        </authorList>
    </citation>
    <scope>NUCLEOTIDE SEQUENCE [LARGE SCALE GENOMIC DNA]</scope>
    <source>
        <strain evidence="7 8">Z1-20</strain>
    </source>
</reference>
<name>A0A931CNW6_9MICC</name>
<dbReference type="RefSeq" id="WP_196396355.1">
    <property type="nucleotide sequence ID" value="NZ_JADNYM010000009.1"/>
</dbReference>
<evidence type="ECO:0000256" key="6">
    <source>
        <dbReference type="SAM" id="Phobius"/>
    </source>
</evidence>
<keyword evidence="2" id="KW-1003">Cell membrane</keyword>
<keyword evidence="5 6" id="KW-0472">Membrane</keyword>
<keyword evidence="8" id="KW-1185">Reference proteome</keyword>
<dbReference type="GO" id="GO:0005886">
    <property type="term" value="C:plasma membrane"/>
    <property type="evidence" value="ECO:0007669"/>
    <property type="project" value="UniProtKB-SubCell"/>
</dbReference>
<dbReference type="EMBL" id="JADNYM010000009">
    <property type="protein sequence ID" value="MBG0739401.1"/>
    <property type="molecule type" value="Genomic_DNA"/>
</dbReference>